<dbReference type="PANTHER" id="PTHR42801">
    <property type="entry name" value="THIOREDOXIN-DEPENDENT PEROXIDE REDUCTASE"/>
    <property type="match status" value="1"/>
</dbReference>
<gene>
    <name evidence="15" type="ORF">NU887_16910</name>
</gene>
<evidence type="ECO:0000256" key="12">
    <source>
        <dbReference type="ARBA" id="ARBA00049091"/>
    </source>
</evidence>
<dbReference type="InterPro" id="IPR000866">
    <property type="entry name" value="AhpC/TSA"/>
</dbReference>
<reference evidence="15" key="1">
    <citation type="submission" date="2022-08" db="EMBL/GenBank/DDBJ databases">
        <authorList>
            <person name="Zhang D."/>
        </authorList>
    </citation>
    <scope>NUCLEOTIDE SEQUENCE</scope>
    <source>
        <strain evidence="15">XJ19-11</strain>
    </source>
</reference>
<evidence type="ECO:0000259" key="14">
    <source>
        <dbReference type="PROSITE" id="PS51352"/>
    </source>
</evidence>
<dbReference type="GO" id="GO:0045454">
    <property type="term" value="P:cell redox homeostasis"/>
    <property type="evidence" value="ECO:0007669"/>
    <property type="project" value="TreeGrafter"/>
</dbReference>
<protein>
    <recommendedName>
        <fullName evidence="3">thioredoxin-dependent peroxiredoxin</fullName>
        <ecNumber evidence="3">1.11.1.24</ecNumber>
    </recommendedName>
    <alternativeName>
        <fullName evidence="9">Thioredoxin peroxidase</fullName>
    </alternativeName>
    <alternativeName>
        <fullName evidence="11">Thioredoxin-dependent peroxiredoxin Bcp</fullName>
    </alternativeName>
</protein>
<dbReference type="SUPFAM" id="SSF52833">
    <property type="entry name" value="Thioredoxin-like"/>
    <property type="match status" value="1"/>
</dbReference>
<dbReference type="InterPro" id="IPR013766">
    <property type="entry name" value="Thioredoxin_domain"/>
</dbReference>
<proteinExistence type="inferred from homology"/>
<feature type="domain" description="Thioredoxin" evidence="14">
    <location>
        <begin position="3"/>
        <end position="149"/>
    </location>
</feature>
<feature type="active site" description="Cysteine sulfenic acid (-SOH) intermediate; for peroxidase activity" evidence="13">
    <location>
        <position position="46"/>
    </location>
</feature>
<evidence type="ECO:0000256" key="3">
    <source>
        <dbReference type="ARBA" id="ARBA00013017"/>
    </source>
</evidence>
<comment type="subunit">
    <text evidence="2">Monomer.</text>
</comment>
<evidence type="ECO:0000256" key="8">
    <source>
        <dbReference type="ARBA" id="ARBA00023284"/>
    </source>
</evidence>
<dbReference type="RefSeq" id="WP_258424566.1">
    <property type="nucleotide sequence ID" value="NZ_JANSUY010000018.1"/>
</dbReference>
<evidence type="ECO:0000256" key="6">
    <source>
        <dbReference type="ARBA" id="ARBA00023002"/>
    </source>
</evidence>
<dbReference type="Proteomes" id="UP001142175">
    <property type="component" value="Unassembled WGS sequence"/>
</dbReference>
<dbReference type="InterPro" id="IPR036249">
    <property type="entry name" value="Thioredoxin-like_sf"/>
</dbReference>
<comment type="function">
    <text evidence="1">Thiol-specific peroxidase that catalyzes the reduction of hydrogen peroxide and organic hydroperoxides to water and alcohols, respectively. Plays a role in cell protection against oxidative stress by detoxifying peroxides and as sensor of hydrogen peroxide-mediated signaling events.</text>
</comment>
<dbReference type="FunFam" id="3.40.30.10:FF:000007">
    <property type="entry name" value="Thioredoxin-dependent thiol peroxidase"/>
    <property type="match status" value="1"/>
</dbReference>
<dbReference type="PANTHER" id="PTHR42801:SF4">
    <property type="entry name" value="AHPC_TSA FAMILY PROTEIN"/>
    <property type="match status" value="1"/>
</dbReference>
<comment type="similarity">
    <text evidence="10">Belongs to the peroxiredoxin family. BCP/PrxQ subfamily.</text>
</comment>
<evidence type="ECO:0000256" key="2">
    <source>
        <dbReference type="ARBA" id="ARBA00011245"/>
    </source>
</evidence>
<evidence type="ECO:0000256" key="11">
    <source>
        <dbReference type="ARBA" id="ARBA00042639"/>
    </source>
</evidence>
<keyword evidence="8" id="KW-0676">Redox-active center</keyword>
<keyword evidence="4" id="KW-0575">Peroxidase</keyword>
<comment type="caution">
    <text evidence="15">The sequence shown here is derived from an EMBL/GenBank/DDBJ whole genome shotgun (WGS) entry which is preliminary data.</text>
</comment>
<evidence type="ECO:0000256" key="4">
    <source>
        <dbReference type="ARBA" id="ARBA00022559"/>
    </source>
</evidence>
<dbReference type="GO" id="GO:0008379">
    <property type="term" value="F:thioredoxin peroxidase activity"/>
    <property type="evidence" value="ECO:0007669"/>
    <property type="project" value="TreeGrafter"/>
</dbReference>
<comment type="catalytic activity">
    <reaction evidence="12">
        <text>a hydroperoxide + [thioredoxin]-dithiol = an alcohol + [thioredoxin]-disulfide + H2O</text>
        <dbReference type="Rhea" id="RHEA:62620"/>
        <dbReference type="Rhea" id="RHEA-COMP:10698"/>
        <dbReference type="Rhea" id="RHEA-COMP:10700"/>
        <dbReference type="ChEBI" id="CHEBI:15377"/>
        <dbReference type="ChEBI" id="CHEBI:29950"/>
        <dbReference type="ChEBI" id="CHEBI:30879"/>
        <dbReference type="ChEBI" id="CHEBI:35924"/>
        <dbReference type="ChEBI" id="CHEBI:50058"/>
        <dbReference type="EC" id="1.11.1.24"/>
    </reaction>
</comment>
<dbReference type="AlphaFoldDB" id="A0A9X2P5H5"/>
<evidence type="ECO:0000256" key="7">
    <source>
        <dbReference type="ARBA" id="ARBA00023157"/>
    </source>
</evidence>
<dbReference type="PROSITE" id="PS51352">
    <property type="entry name" value="THIOREDOXIN_2"/>
    <property type="match status" value="1"/>
</dbReference>
<dbReference type="GO" id="GO:0005737">
    <property type="term" value="C:cytoplasm"/>
    <property type="evidence" value="ECO:0007669"/>
    <property type="project" value="TreeGrafter"/>
</dbReference>
<dbReference type="CDD" id="cd03017">
    <property type="entry name" value="PRX_BCP"/>
    <property type="match status" value="1"/>
</dbReference>
<dbReference type="EC" id="1.11.1.24" evidence="3"/>
<keyword evidence="5" id="KW-0049">Antioxidant</keyword>
<name>A0A9X2P5H5_9BACT</name>
<keyword evidence="7" id="KW-1015">Disulfide bond</keyword>
<sequence length="149" mass="16908">MALKKGQKAPDFTLPSTSGGNFTLSKNASSKPCVIYFYPKDFTKVCTAEACDFRDQFEAFRELDIQVVGISRDTITTHHKFKKEHKLPFELLSDASGKVCKSYDALIPIVNMPKRVTYFIDGNQIIQGVYSDMFESKKHVDEMMKHLKG</sequence>
<dbReference type="PIRSF" id="PIRSF000239">
    <property type="entry name" value="AHPC"/>
    <property type="match status" value="1"/>
</dbReference>
<evidence type="ECO:0000256" key="1">
    <source>
        <dbReference type="ARBA" id="ARBA00003330"/>
    </source>
</evidence>
<keyword evidence="6" id="KW-0560">Oxidoreductase</keyword>
<dbReference type="InterPro" id="IPR024706">
    <property type="entry name" value="Peroxiredoxin_AhpC-typ"/>
</dbReference>
<organism evidence="15 16">
    <name type="scientific">Aquiflexum gelatinilyticum</name>
    <dbReference type="NCBI Taxonomy" id="2961943"/>
    <lineage>
        <taxon>Bacteria</taxon>
        <taxon>Pseudomonadati</taxon>
        <taxon>Bacteroidota</taxon>
        <taxon>Cytophagia</taxon>
        <taxon>Cytophagales</taxon>
        <taxon>Cyclobacteriaceae</taxon>
        <taxon>Aquiflexum</taxon>
    </lineage>
</organism>
<dbReference type="Gene3D" id="3.40.30.10">
    <property type="entry name" value="Glutaredoxin"/>
    <property type="match status" value="1"/>
</dbReference>
<dbReference type="GO" id="GO:0034599">
    <property type="term" value="P:cellular response to oxidative stress"/>
    <property type="evidence" value="ECO:0007669"/>
    <property type="project" value="TreeGrafter"/>
</dbReference>
<evidence type="ECO:0000256" key="13">
    <source>
        <dbReference type="PIRSR" id="PIRSR000239-1"/>
    </source>
</evidence>
<evidence type="ECO:0000256" key="10">
    <source>
        <dbReference type="ARBA" id="ARBA00038489"/>
    </source>
</evidence>
<evidence type="ECO:0000313" key="16">
    <source>
        <dbReference type="Proteomes" id="UP001142175"/>
    </source>
</evidence>
<accession>A0A9X2P5H5</accession>
<evidence type="ECO:0000313" key="15">
    <source>
        <dbReference type="EMBL" id="MCR9016719.1"/>
    </source>
</evidence>
<keyword evidence="16" id="KW-1185">Reference proteome</keyword>
<evidence type="ECO:0000256" key="5">
    <source>
        <dbReference type="ARBA" id="ARBA00022862"/>
    </source>
</evidence>
<dbReference type="Pfam" id="PF00578">
    <property type="entry name" value="AhpC-TSA"/>
    <property type="match status" value="1"/>
</dbReference>
<dbReference type="EMBL" id="JANSUY010000018">
    <property type="protein sequence ID" value="MCR9016719.1"/>
    <property type="molecule type" value="Genomic_DNA"/>
</dbReference>
<dbReference type="InterPro" id="IPR050924">
    <property type="entry name" value="Peroxiredoxin_BCP/PrxQ"/>
</dbReference>
<evidence type="ECO:0000256" key="9">
    <source>
        <dbReference type="ARBA" id="ARBA00032824"/>
    </source>
</evidence>